<dbReference type="Proteomes" id="UP000061569">
    <property type="component" value="Chromosome"/>
</dbReference>
<name>A0A0S2DBV5_LYSEN</name>
<dbReference type="Pfam" id="PF09600">
    <property type="entry name" value="Cyd_oper_YbgE"/>
    <property type="match status" value="1"/>
</dbReference>
<dbReference type="OrthoDB" id="5298003at2"/>
<protein>
    <submittedName>
        <fullName evidence="1">Uncharacterized protein</fullName>
    </submittedName>
</protein>
<sequence length="100" mass="10355">MDVADAAERAAPAGGWARALSLLLAASLSLALLFLPAMRGAELGPGAHGLLTPLVAAICAGFVHGVGFRPRLAWARALLHPALLWPLMLGLAALWTRSLL</sequence>
<evidence type="ECO:0000313" key="2">
    <source>
        <dbReference type="Proteomes" id="UP000061569"/>
    </source>
</evidence>
<dbReference type="PATRIC" id="fig|69.6.peg.631"/>
<dbReference type="STRING" id="69.GLE_0642"/>
<dbReference type="AlphaFoldDB" id="A0A0S2DBV5"/>
<gene>
    <name evidence="1" type="ORF">GLE_0642</name>
</gene>
<reference evidence="1 2" key="1">
    <citation type="submission" date="2015-11" db="EMBL/GenBank/DDBJ databases">
        <title>Genome sequences of Lysobacter enzymogenes strain C3 and Lysobacter antibioticus ATCC 29479.</title>
        <authorList>
            <person name="Kobayashi D.Y."/>
        </authorList>
    </citation>
    <scope>NUCLEOTIDE SEQUENCE [LARGE SCALE GENOMIC DNA]</scope>
    <source>
        <strain evidence="1 2">C3</strain>
    </source>
</reference>
<dbReference type="KEGG" id="lez:GLE_0642"/>
<dbReference type="InterPro" id="IPR011846">
    <property type="entry name" value="Cyd_oper_YbgE"/>
</dbReference>
<dbReference type="EMBL" id="CP013140">
    <property type="protein sequence ID" value="ALN56000.1"/>
    <property type="molecule type" value="Genomic_DNA"/>
</dbReference>
<organism evidence="1 2">
    <name type="scientific">Lysobacter enzymogenes</name>
    <dbReference type="NCBI Taxonomy" id="69"/>
    <lineage>
        <taxon>Bacteria</taxon>
        <taxon>Pseudomonadati</taxon>
        <taxon>Pseudomonadota</taxon>
        <taxon>Gammaproteobacteria</taxon>
        <taxon>Lysobacterales</taxon>
        <taxon>Lysobacteraceae</taxon>
        <taxon>Lysobacter</taxon>
    </lineage>
</organism>
<accession>A0A0S2DBV5</accession>
<proteinExistence type="predicted"/>
<evidence type="ECO:0000313" key="1">
    <source>
        <dbReference type="EMBL" id="ALN56000.1"/>
    </source>
</evidence>